<evidence type="ECO:0000313" key="1">
    <source>
        <dbReference type="EMBL" id="SPB14633.1"/>
    </source>
</evidence>
<dbReference type="SUPFAM" id="SSF53474">
    <property type="entry name" value="alpha/beta-Hydrolases"/>
    <property type="match status" value="1"/>
</dbReference>
<dbReference type="InterPro" id="IPR029058">
    <property type="entry name" value="AB_hydrolase_fold"/>
</dbReference>
<evidence type="ECO:0000313" key="2">
    <source>
        <dbReference type="Proteomes" id="UP000238169"/>
    </source>
</evidence>
<dbReference type="GO" id="GO:0016787">
    <property type="term" value="F:hydrolase activity"/>
    <property type="evidence" value="ECO:0007669"/>
    <property type="project" value="UniProtKB-KW"/>
</dbReference>
<organism evidence="1 2">
    <name type="scientific">Caballeronia novacaledonica</name>
    <dbReference type="NCBI Taxonomy" id="1544861"/>
    <lineage>
        <taxon>Bacteria</taxon>
        <taxon>Pseudomonadati</taxon>
        <taxon>Pseudomonadota</taxon>
        <taxon>Betaproteobacteria</taxon>
        <taxon>Burkholderiales</taxon>
        <taxon>Burkholderiaceae</taxon>
        <taxon>Caballeronia</taxon>
    </lineage>
</organism>
<dbReference type="EMBL" id="OGTP01000004">
    <property type="protein sequence ID" value="SPB14633.1"/>
    <property type="molecule type" value="Genomic_DNA"/>
</dbReference>
<protein>
    <submittedName>
        <fullName evidence="1">Alpha/beta hydrolase</fullName>
    </submittedName>
</protein>
<name>A0A2U3I3C6_9BURK</name>
<dbReference type="AlphaFoldDB" id="A0A2U3I3C6"/>
<gene>
    <name evidence="1" type="ORF">NOV72_01876</name>
</gene>
<dbReference type="Pfam" id="PF06821">
    <property type="entry name" value="Ser_hydrolase"/>
    <property type="match status" value="1"/>
</dbReference>
<keyword evidence="2" id="KW-1185">Reference proteome</keyword>
<dbReference type="InterPro" id="IPR010662">
    <property type="entry name" value="RBBP9/YdeN"/>
</dbReference>
<reference evidence="2" key="1">
    <citation type="submission" date="2018-01" db="EMBL/GenBank/DDBJ databases">
        <authorList>
            <person name="Peeters C."/>
        </authorList>
    </citation>
    <scope>NUCLEOTIDE SEQUENCE [LARGE SCALE GENOMIC DNA]</scope>
</reference>
<sequence length="225" mass="24403">MLKVKSLSLVDNAVTFIVKRAKPGSLTLSVHFNPYLPTQDMTESITVLIVPGLRDHVADHWQTLLAAKLPRVHTVEPLEHNKLGCTARVVAIARAIQSIDGPVIVVAHSAGVMMLAHWVSRHDSSMIRGALLAAPADLETPMPAGYPTIDALSEHGWLPIPRAILPFPSIVAASSNDPLTRIERARDFAQAWGSRFLELGAAGHLNPASGHGEWPRAEELLSELR</sequence>
<dbReference type="Gene3D" id="3.40.50.1820">
    <property type="entry name" value="alpha/beta hydrolase"/>
    <property type="match status" value="1"/>
</dbReference>
<keyword evidence="1" id="KW-0378">Hydrolase</keyword>
<proteinExistence type="predicted"/>
<accession>A0A2U3I3C6</accession>
<dbReference type="Proteomes" id="UP000238169">
    <property type="component" value="Unassembled WGS sequence"/>
</dbReference>